<proteinExistence type="predicted"/>
<keyword evidence="1" id="KW-1133">Transmembrane helix</keyword>
<gene>
    <name evidence="2" type="ORF">COB21_02285</name>
</gene>
<dbReference type="EMBL" id="NVUK01000011">
    <property type="protein sequence ID" value="PCI77904.1"/>
    <property type="molecule type" value="Genomic_DNA"/>
</dbReference>
<feature type="transmembrane region" description="Helical" evidence="1">
    <location>
        <begin position="121"/>
        <end position="139"/>
    </location>
</feature>
<protein>
    <submittedName>
        <fullName evidence="2">Uncharacterized protein</fullName>
    </submittedName>
</protein>
<reference evidence="3" key="1">
    <citation type="submission" date="2017-08" db="EMBL/GenBank/DDBJ databases">
        <title>A dynamic microbial community with high functional redundancy inhabits the cold, oxic subseafloor aquifer.</title>
        <authorList>
            <person name="Tully B.J."/>
            <person name="Wheat C.G."/>
            <person name="Glazer B.T."/>
            <person name="Huber J.A."/>
        </authorList>
    </citation>
    <scope>NUCLEOTIDE SEQUENCE [LARGE SCALE GENOMIC DNA]</scope>
</reference>
<name>A0A2A4X5X5_UNCAE</name>
<dbReference type="Proteomes" id="UP000218775">
    <property type="component" value="Unassembled WGS sequence"/>
</dbReference>
<sequence length="248" mass="27415">MSLLKIVSNCFTTEGIVWQGFPPRAAITSPSGTVKTHDPGVAEISALALTIIALLVKSRSSNKRIKALAASRKVLIPLNLLPLVLVLAKQRRRQEKIDLSSLAINMAALSCLFFKRTKTSMCINALASTAYLTLIFGLAKINQMIRLIQTVNQNIENGTDYSLPNNARNLLSLNSHVSEDMDNFERYIFTASWVVGFKYTNNNVDNSLELPDNAVLERVQQAFDNAYKTVTGKEPPEPPEIPFLNPPV</sequence>
<feature type="transmembrane region" description="Helical" evidence="1">
    <location>
        <begin position="40"/>
        <end position="56"/>
    </location>
</feature>
<evidence type="ECO:0000313" key="2">
    <source>
        <dbReference type="EMBL" id="PCI77904.1"/>
    </source>
</evidence>
<keyword evidence="1" id="KW-0812">Transmembrane</keyword>
<evidence type="ECO:0000313" key="3">
    <source>
        <dbReference type="Proteomes" id="UP000218775"/>
    </source>
</evidence>
<evidence type="ECO:0000256" key="1">
    <source>
        <dbReference type="SAM" id="Phobius"/>
    </source>
</evidence>
<organism evidence="2 3">
    <name type="scientific">Aerophobetes bacterium</name>
    <dbReference type="NCBI Taxonomy" id="2030807"/>
    <lineage>
        <taxon>Bacteria</taxon>
        <taxon>Candidatus Aerophobota</taxon>
    </lineage>
</organism>
<comment type="caution">
    <text evidence="2">The sequence shown here is derived from an EMBL/GenBank/DDBJ whole genome shotgun (WGS) entry which is preliminary data.</text>
</comment>
<keyword evidence="1" id="KW-0472">Membrane</keyword>
<dbReference type="AlphaFoldDB" id="A0A2A4X5X5"/>
<accession>A0A2A4X5X5</accession>